<dbReference type="CDD" id="cd00761">
    <property type="entry name" value="Glyco_tranf_GTA_type"/>
    <property type="match status" value="1"/>
</dbReference>
<dbReference type="Gene3D" id="3.90.550.10">
    <property type="entry name" value="Spore Coat Polysaccharide Biosynthesis Protein SpsA, Chain A"/>
    <property type="match status" value="1"/>
</dbReference>
<comment type="caution">
    <text evidence="2">The sequence shown here is derived from an EMBL/GenBank/DDBJ whole genome shotgun (WGS) entry which is preliminary data.</text>
</comment>
<dbReference type="PANTHER" id="PTHR43685:SF2">
    <property type="entry name" value="GLYCOSYLTRANSFERASE 2-LIKE DOMAIN-CONTAINING PROTEIN"/>
    <property type="match status" value="1"/>
</dbReference>
<keyword evidence="3" id="KW-1185">Reference proteome</keyword>
<dbReference type="Pfam" id="PF00535">
    <property type="entry name" value="Glycos_transf_2"/>
    <property type="match status" value="1"/>
</dbReference>
<dbReference type="PANTHER" id="PTHR43685">
    <property type="entry name" value="GLYCOSYLTRANSFERASE"/>
    <property type="match status" value="1"/>
</dbReference>
<organism evidence="2 3">
    <name type="scientific">Pseudaquabacterium pictum</name>
    <dbReference type="NCBI Taxonomy" id="2315236"/>
    <lineage>
        <taxon>Bacteria</taxon>
        <taxon>Pseudomonadati</taxon>
        <taxon>Pseudomonadota</taxon>
        <taxon>Betaproteobacteria</taxon>
        <taxon>Burkholderiales</taxon>
        <taxon>Sphaerotilaceae</taxon>
        <taxon>Pseudaquabacterium</taxon>
    </lineage>
</organism>
<dbReference type="InterPro" id="IPR001173">
    <property type="entry name" value="Glyco_trans_2-like"/>
</dbReference>
<proteinExistence type="predicted"/>
<protein>
    <recommendedName>
        <fullName evidence="1">Glycosyltransferase 2-like domain-containing protein</fullName>
    </recommendedName>
</protein>
<sequence length="325" mass="36273">MTVVVPVYNKRAHVALALRSVLAQTDQDFALVVVCDPSTDGSNEEVARVTDPRLRVLHRDRPGPGGYAARNLGVRAAATEWVAFLDADDTWTPEHLARLRALAARHPGMPMLSAGWMLHDGSRQLDRFSALQQRQDDQLLDVVDYLRWEARGARPVWTGVVCLRKTLLTQAGGFPEDKIARSGDLDTWVRCVAAAGGLAWSPHVGGIYHRDAQNMVTRLAPVHLEVHLATTRRLLQATGDPLLRRLLIERKNNLVINAWVSNVYIPQGHGFRMGPLLEHRALLLHRPLHVAKCLAYDLLSRLPGDGGLRVHRGLVRLRQAWRSQP</sequence>
<feature type="domain" description="Glycosyltransferase 2-like" evidence="1">
    <location>
        <begin position="2"/>
        <end position="106"/>
    </location>
</feature>
<accession>A0A480APX4</accession>
<reference evidence="3" key="1">
    <citation type="submission" date="2019-03" db="EMBL/GenBank/DDBJ databases">
        <title>Aquabacterium pictum sp.nov., the first bacteriochlorophyll a-containing freshwater bacterium in the genus Aquabacterium of the class Betaproteobacteria.</title>
        <authorList>
            <person name="Hirose S."/>
            <person name="Tank M."/>
            <person name="Hara E."/>
            <person name="Tamaki H."/>
            <person name="Takaichi S."/>
            <person name="Haruta S."/>
            <person name="Hanada S."/>
        </authorList>
    </citation>
    <scope>NUCLEOTIDE SEQUENCE [LARGE SCALE GENOMIC DNA]</scope>
    <source>
        <strain evidence="3">W35</strain>
    </source>
</reference>
<gene>
    <name evidence="2" type="ORF">AQPW35_25620</name>
</gene>
<dbReference type="InterPro" id="IPR029044">
    <property type="entry name" value="Nucleotide-diphossugar_trans"/>
</dbReference>
<evidence type="ECO:0000313" key="3">
    <source>
        <dbReference type="Proteomes" id="UP000301751"/>
    </source>
</evidence>
<dbReference type="AlphaFoldDB" id="A0A480APX4"/>
<dbReference type="SUPFAM" id="SSF53448">
    <property type="entry name" value="Nucleotide-diphospho-sugar transferases"/>
    <property type="match status" value="1"/>
</dbReference>
<dbReference type="InterPro" id="IPR050834">
    <property type="entry name" value="Glycosyltransf_2"/>
</dbReference>
<evidence type="ECO:0000259" key="1">
    <source>
        <dbReference type="Pfam" id="PF00535"/>
    </source>
</evidence>
<dbReference type="Proteomes" id="UP000301751">
    <property type="component" value="Unassembled WGS sequence"/>
</dbReference>
<dbReference type="EMBL" id="BJCL01000006">
    <property type="protein sequence ID" value="GCL63481.1"/>
    <property type="molecule type" value="Genomic_DNA"/>
</dbReference>
<evidence type="ECO:0000313" key="2">
    <source>
        <dbReference type="EMBL" id="GCL63481.1"/>
    </source>
</evidence>
<name>A0A480APX4_9BURK</name>